<comment type="similarity">
    <text evidence="7">Belongs to the drug/metabolite transporter (DMT) superfamily. Small multidrug resistance (SMR) (TC 2.A.7.1) family. Gdx/SugE subfamily.</text>
</comment>
<dbReference type="STRING" id="1335309.GA0116948_105126"/>
<feature type="transmembrane region" description="Helical" evidence="10">
    <location>
        <begin position="111"/>
        <end position="130"/>
    </location>
</feature>
<feature type="transmembrane region" description="Helical" evidence="10">
    <location>
        <begin position="137"/>
        <end position="155"/>
    </location>
</feature>
<dbReference type="SUPFAM" id="SSF103481">
    <property type="entry name" value="Multidrug resistance efflux transporter EmrE"/>
    <property type="match status" value="1"/>
</dbReference>
<dbReference type="GO" id="GO:0005886">
    <property type="term" value="C:plasma membrane"/>
    <property type="evidence" value="ECO:0007669"/>
    <property type="project" value="UniProtKB-SubCell"/>
</dbReference>
<keyword evidence="4 9" id="KW-0812">Transmembrane</keyword>
<evidence type="ECO:0000256" key="10">
    <source>
        <dbReference type="SAM" id="Phobius"/>
    </source>
</evidence>
<keyword evidence="5 10" id="KW-1133">Transmembrane helix</keyword>
<reference evidence="11 12" key="1">
    <citation type="submission" date="2016-08" db="EMBL/GenBank/DDBJ databases">
        <authorList>
            <person name="Seilhamer J.J."/>
        </authorList>
    </citation>
    <scope>NUCLEOTIDE SEQUENCE [LARGE SCALE GENOMIC DNA]</scope>
    <source>
        <strain evidence="11 12">A37T2</strain>
    </source>
</reference>
<dbReference type="InterPro" id="IPR000390">
    <property type="entry name" value="Small_drug/metabolite_transptr"/>
</dbReference>
<dbReference type="PANTHER" id="PTHR30561:SF0">
    <property type="entry name" value="GUANIDINIUM EXPORTER"/>
    <property type="match status" value="1"/>
</dbReference>
<gene>
    <name evidence="11" type="ORF">GA0116948_105126</name>
</gene>
<keyword evidence="3" id="KW-1003">Cell membrane</keyword>
<evidence type="ECO:0000256" key="7">
    <source>
        <dbReference type="ARBA" id="ARBA00038151"/>
    </source>
</evidence>
<evidence type="ECO:0000256" key="3">
    <source>
        <dbReference type="ARBA" id="ARBA00022475"/>
    </source>
</evidence>
<dbReference type="Gene3D" id="1.10.3730.20">
    <property type="match status" value="1"/>
</dbReference>
<feature type="transmembrane region" description="Helical" evidence="10">
    <location>
        <begin position="81"/>
        <end position="99"/>
    </location>
</feature>
<evidence type="ECO:0000256" key="2">
    <source>
        <dbReference type="ARBA" id="ARBA00022448"/>
    </source>
</evidence>
<evidence type="ECO:0000256" key="5">
    <source>
        <dbReference type="ARBA" id="ARBA00022989"/>
    </source>
</evidence>
<keyword evidence="6 10" id="KW-0472">Membrane</keyword>
<organism evidence="11 12">
    <name type="scientific">Chitinophaga costaii</name>
    <dbReference type="NCBI Taxonomy" id="1335309"/>
    <lineage>
        <taxon>Bacteria</taxon>
        <taxon>Pseudomonadati</taxon>
        <taxon>Bacteroidota</taxon>
        <taxon>Chitinophagia</taxon>
        <taxon>Chitinophagales</taxon>
        <taxon>Chitinophagaceae</taxon>
        <taxon>Chitinophaga</taxon>
    </lineage>
</organism>
<dbReference type="EMBL" id="FMAR01000005">
    <property type="protein sequence ID" value="SCC27601.1"/>
    <property type="molecule type" value="Genomic_DNA"/>
</dbReference>
<comment type="subcellular location">
    <subcellularLocation>
        <location evidence="1 9">Cell membrane</location>
        <topology evidence="1 9">Multi-pass membrane protein</topology>
    </subcellularLocation>
</comment>
<name>A0A1C4D8A4_9BACT</name>
<keyword evidence="12" id="KW-1185">Reference proteome</keyword>
<evidence type="ECO:0000256" key="8">
    <source>
        <dbReference type="ARBA" id="ARBA00039168"/>
    </source>
</evidence>
<evidence type="ECO:0000256" key="1">
    <source>
        <dbReference type="ARBA" id="ARBA00004651"/>
    </source>
</evidence>
<sequence length="157" mass="17494">MEDHAQSTTITNKPYNTIITKQRCRQQALLVLFYEICQDALVPRIKNTHMNWILLVFAGLFEVAFTFCLEKVKGLSGLPMYGWYGGFILSLVLSMALLMKAIQTLPIGTAYAVWTGIGAVGTVMVGIIVFKEPATCWRLFFITTLICSIVGLKVVSH</sequence>
<feature type="transmembrane region" description="Helical" evidence="10">
    <location>
        <begin position="50"/>
        <end position="69"/>
    </location>
</feature>
<dbReference type="InterPro" id="IPR045324">
    <property type="entry name" value="Small_multidrug_res"/>
</dbReference>
<evidence type="ECO:0000313" key="12">
    <source>
        <dbReference type="Proteomes" id="UP000242818"/>
    </source>
</evidence>
<dbReference type="InterPro" id="IPR037185">
    <property type="entry name" value="EmrE-like"/>
</dbReference>
<accession>A0A1C4D8A4</accession>
<dbReference type="Proteomes" id="UP000242818">
    <property type="component" value="Unassembled WGS sequence"/>
</dbReference>
<evidence type="ECO:0000256" key="9">
    <source>
        <dbReference type="RuleBase" id="RU003942"/>
    </source>
</evidence>
<keyword evidence="2" id="KW-0813">Transport</keyword>
<evidence type="ECO:0000256" key="6">
    <source>
        <dbReference type="ARBA" id="ARBA00023136"/>
    </source>
</evidence>
<dbReference type="AlphaFoldDB" id="A0A1C4D8A4"/>
<evidence type="ECO:0000313" key="11">
    <source>
        <dbReference type="EMBL" id="SCC27601.1"/>
    </source>
</evidence>
<evidence type="ECO:0000256" key="4">
    <source>
        <dbReference type="ARBA" id="ARBA00022692"/>
    </source>
</evidence>
<proteinExistence type="inferred from homology"/>
<protein>
    <recommendedName>
        <fullName evidence="8">Guanidinium exporter</fullName>
    </recommendedName>
</protein>
<dbReference type="GO" id="GO:0022857">
    <property type="term" value="F:transmembrane transporter activity"/>
    <property type="evidence" value="ECO:0007669"/>
    <property type="project" value="InterPro"/>
</dbReference>
<dbReference type="Pfam" id="PF00893">
    <property type="entry name" value="Multi_Drug_Res"/>
    <property type="match status" value="1"/>
</dbReference>
<dbReference type="PANTHER" id="PTHR30561">
    <property type="entry name" value="SMR FAMILY PROTON-DEPENDENT DRUG EFFLUX TRANSPORTER SUGE"/>
    <property type="match status" value="1"/>
</dbReference>